<feature type="chain" id="PRO_5047064378" description="Lipoprotein" evidence="1">
    <location>
        <begin position="20"/>
        <end position="351"/>
    </location>
</feature>
<keyword evidence="3" id="KW-1185">Reference proteome</keyword>
<dbReference type="RefSeq" id="WP_347148599.1">
    <property type="nucleotide sequence ID" value="NZ_JBDLYL010000002.1"/>
</dbReference>
<gene>
    <name evidence="2" type="ORF">ABFE88_02030</name>
</gene>
<dbReference type="Proteomes" id="UP001424532">
    <property type="component" value="Unassembled WGS sequence"/>
</dbReference>
<dbReference type="PROSITE" id="PS51257">
    <property type="entry name" value="PROKAR_LIPOPROTEIN"/>
    <property type="match status" value="1"/>
</dbReference>
<name>A0ABV0DD02_9PSED</name>
<comment type="caution">
    <text evidence="2">The sequence shown here is derived from an EMBL/GenBank/DDBJ whole genome shotgun (WGS) entry which is preliminary data.</text>
</comment>
<dbReference type="EMBL" id="JBDLYL010000002">
    <property type="protein sequence ID" value="MEN8638436.1"/>
    <property type="molecule type" value="Genomic_DNA"/>
</dbReference>
<evidence type="ECO:0000313" key="3">
    <source>
        <dbReference type="Proteomes" id="UP001424532"/>
    </source>
</evidence>
<evidence type="ECO:0000256" key="1">
    <source>
        <dbReference type="SAM" id="SignalP"/>
    </source>
</evidence>
<keyword evidence="1" id="KW-0732">Signal</keyword>
<reference evidence="2 3" key="1">
    <citation type="submission" date="2024-05" db="EMBL/GenBank/DDBJ databases">
        <title>Sequence of Lycoming College course isolates.</title>
        <authorList>
            <person name="Reigle C.A."/>
            <person name="Newman J.D."/>
        </authorList>
    </citation>
    <scope>NUCLEOTIDE SEQUENCE [LARGE SCALE GENOMIC DNA]</scope>
    <source>
        <strain evidence="2 3">CAR-09</strain>
    </source>
</reference>
<sequence length="351" mass="37696">MKPCLPFLLSITASLISGCASPPLTTPDVIEDFKVSGQGRSKESALDKLDGQCWLDETEGQGLNGSIESARRKLLIRSCNYAYYHDSVKAFKARSDQATLGFASIAAIGAATNSHSDFVKSMVGLMGLSGAARVYVNPNVQMSVYIKSAIAAQCMAEALGDLNAVIDNSNISQTRSEIYGAIDDVAAGLNMIRYHPEIYSYLFNVDSGFGIQLVGLTANPDQDAANKKAAVRFLFDVERVTNQNLRVIHGYIEATLNAQAFNVENAVKVIPATPVPKPNTGGSAKNVSLLALAKVDEAYEEVDKANLGRIANILQGMSGYMSKDAEIPYADVIRINNDFSKCMVSITNTSE</sequence>
<protein>
    <recommendedName>
        <fullName evidence="4">Lipoprotein</fullName>
    </recommendedName>
</protein>
<accession>A0ABV0DD02</accession>
<organism evidence="2 3">
    <name type="scientific">Pseudomonas sichuanensis</name>
    <dbReference type="NCBI Taxonomy" id="2213015"/>
    <lineage>
        <taxon>Bacteria</taxon>
        <taxon>Pseudomonadati</taxon>
        <taxon>Pseudomonadota</taxon>
        <taxon>Gammaproteobacteria</taxon>
        <taxon>Pseudomonadales</taxon>
        <taxon>Pseudomonadaceae</taxon>
        <taxon>Pseudomonas</taxon>
    </lineage>
</organism>
<feature type="signal peptide" evidence="1">
    <location>
        <begin position="1"/>
        <end position="19"/>
    </location>
</feature>
<proteinExistence type="predicted"/>
<evidence type="ECO:0000313" key="2">
    <source>
        <dbReference type="EMBL" id="MEN8638436.1"/>
    </source>
</evidence>
<evidence type="ECO:0008006" key="4">
    <source>
        <dbReference type="Google" id="ProtNLM"/>
    </source>
</evidence>